<dbReference type="OrthoDB" id="389234at2"/>
<proteinExistence type="predicted"/>
<reference evidence="2 3" key="1">
    <citation type="submission" date="2017-07" db="EMBL/GenBank/DDBJ databases">
        <title>Complete genome sequence of Spiroplasma corruscae EC-1 (DSM 19793).</title>
        <authorList>
            <person name="Tsai Y.-M."/>
            <person name="Lo W.-S."/>
            <person name="Kuo C.-H."/>
        </authorList>
    </citation>
    <scope>NUCLEOTIDE SEQUENCE [LARGE SCALE GENOMIC DNA]</scope>
    <source>
        <strain evidence="2 3">EC-1</strain>
    </source>
</reference>
<evidence type="ECO:0000256" key="1">
    <source>
        <dbReference type="SAM" id="Coils"/>
    </source>
</evidence>
<dbReference type="KEGG" id="scou:SCORR_v1c01500"/>
<organism evidence="2 3">
    <name type="scientific">Spiroplasma corruscae</name>
    <dbReference type="NCBI Taxonomy" id="216934"/>
    <lineage>
        <taxon>Bacteria</taxon>
        <taxon>Bacillati</taxon>
        <taxon>Mycoplasmatota</taxon>
        <taxon>Mollicutes</taxon>
        <taxon>Entomoplasmatales</taxon>
        <taxon>Spiroplasmataceae</taxon>
        <taxon>Spiroplasma</taxon>
    </lineage>
</organism>
<keyword evidence="1" id="KW-0175">Coiled coil</keyword>
<dbReference type="Proteomes" id="UP000203229">
    <property type="component" value="Chromosome"/>
</dbReference>
<evidence type="ECO:0000313" key="2">
    <source>
        <dbReference type="EMBL" id="ASP27925.1"/>
    </source>
</evidence>
<accession>A0A222EN61</accession>
<sequence length="240" mass="27792">MKIRHLISTTLEEFIGYLNNECFKGLTIKNNDLKIELNISNLYSNTNQEIDALYKQINYLRQENQESLNNKSCDLSKFARTEMNLISASSGIDKLVDISEEFEDLGFWNSDSISNYNEKFVIKKINSSAQSLKKDFKKISDILKNASIFIELDNLLNKIATTENLETILKLSSELLLKQNRVLELDYFFDYNKLTDEYNWIHDFVKISHVNAEFVSLVITIEVLTNSMKDKIYVPTAIKA</sequence>
<name>A0A222EN61_9MOLU</name>
<dbReference type="AlphaFoldDB" id="A0A222EN61"/>
<keyword evidence="3" id="KW-1185">Reference proteome</keyword>
<dbReference type="EMBL" id="CP022535">
    <property type="protein sequence ID" value="ASP27925.1"/>
    <property type="molecule type" value="Genomic_DNA"/>
</dbReference>
<feature type="coiled-coil region" evidence="1">
    <location>
        <begin position="43"/>
        <end position="70"/>
    </location>
</feature>
<evidence type="ECO:0000313" key="3">
    <source>
        <dbReference type="Proteomes" id="UP000203229"/>
    </source>
</evidence>
<gene>
    <name evidence="2" type="ORF">SCORR_v1c01500</name>
</gene>
<dbReference type="RefSeq" id="WP_094048201.1">
    <property type="nucleotide sequence ID" value="NZ_CP022535.1"/>
</dbReference>
<protein>
    <submittedName>
        <fullName evidence="2">Uncharacterized protein</fullName>
    </submittedName>
</protein>